<comment type="caution">
    <text evidence="1">The sequence shown here is derived from an EMBL/GenBank/DDBJ whole genome shotgun (WGS) entry which is preliminary data.</text>
</comment>
<keyword evidence="2" id="KW-1185">Reference proteome</keyword>
<reference evidence="1 2" key="1">
    <citation type="submission" date="2021-08" db="EMBL/GenBank/DDBJ databases">
        <title>Novel members of of the genus Stenotrophomonas from differernt environment.</title>
        <authorList>
            <person name="Deng Y."/>
        </authorList>
    </citation>
    <scope>NUCLEOTIDE SEQUENCE [LARGE SCALE GENOMIC DNA]</scope>
    <source>
        <strain evidence="1 2">CPCC 101365</strain>
    </source>
</reference>
<accession>A0ABT0SHB3</accession>
<sequence length="157" mass="17898">MALAAIEHFAHEFSRLPLRVEAGGYRISIPMGKFEISISQNERYEKYISCTLDFEDGCSFQFETIRAAICGEGVRRLGGGLPIGKGDQVTLQWNSKYAKEIIYFLTKNIDSLAGFPPSWFIGACEIERDFVGSMFPDVAEKELQRKMLIWNKWNKSK</sequence>
<organism evidence="1 2">
    <name type="scientific">Stenotrophomonas mori</name>
    <dbReference type="NCBI Taxonomy" id="2871096"/>
    <lineage>
        <taxon>Bacteria</taxon>
        <taxon>Pseudomonadati</taxon>
        <taxon>Pseudomonadota</taxon>
        <taxon>Gammaproteobacteria</taxon>
        <taxon>Lysobacterales</taxon>
        <taxon>Lysobacteraceae</taxon>
        <taxon>Stenotrophomonas</taxon>
    </lineage>
</organism>
<evidence type="ECO:0000313" key="2">
    <source>
        <dbReference type="Proteomes" id="UP001431235"/>
    </source>
</evidence>
<name>A0ABT0SHB3_9GAMM</name>
<dbReference type="EMBL" id="JAIKTS010000001">
    <property type="protein sequence ID" value="MCL7714448.1"/>
    <property type="molecule type" value="Genomic_DNA"/>
</dbReference>
<dbReference type="Proteomes" id="UP001431235">
    <property type="component" value="Unassembled WGS sequence"/>
</dbReference>
<gene>
    <name evidence="1" type="ORF">K5L01_07325</name>
</gene>
<protein>
    <submittedName>
        <fullName evidence="1">Uncharacterized protein</fullName>
    </submittedName>
</protein>
<dbReference type="RefSeq" id="WP_250063290.1">
    <property type="nucleotide sequence ID" value="NZ_JAIKTS010000001.1"/>
</dbReference>
<evidence type="ECO:0000313" key="1">
    <source>
        <dbReference type="EMBL" id="MCL7714448.1"/>
    </source>
</evidence>
<proteinExistence type="predicted"/>